<comment type="caution">
    <text evidence="2">The sequence shown here is derived from an EMBL/GenBank/DDBJ whole genome shotgun (WGS) entry which is preliminary data.</text>
</comment>
<dbReference type="CDD" id="cd04301">
    <property type="entry name" value="NAT_SF"/>
    <property type="match status" value="1"/>
</dbReference>
<dbReference type="PROSITE" id="PS51186">
    <property type="entry name" value="GNAT"/>
    <property type="match status" value="1"/>
</dbReference>
<protein>
    <submittedName>
        <fullName evidence="2">GNAT family N-acetyltransferase</fullName>
    </submittedName>
</protein>
<evidence type="ECO:0000259" key="1">
    <source>
        <dbReference type="PROSITE" id="PS51186"/>
    </source>
</evidence>
<dbReference type="Gene3D" id="3.40.630.30">
    <property type="match status" value="1"/>
</dbReference>
<dbReference type="InterPro" id="IPR016181">
    <property type="entry name" value="Acyl_CoA_acyltransferase"/>
</dbReference>
<evidence type="ECO:0000313" key="2">
    <source>
        <dbReference type="EMBL" id="MFK2872170.1"/>
    </source>
</evidence>
<keyword evidence="3" id="KW-1185">Reference proteome</keyword>
<dbReference type="RefSeq" id="WP_404600972.1">
    <property type="nucleotide sequence ID" value="NZ_BSNQ01000002.1"/>
</dbReference>
<dbReference type="EMBL" id="JADIKG010000008">
    <property type="protein sequence ID" value="MFK2872170.1"/>
    <property type="molecule type" value="Genomic_DNA"/>
</dbReference>
<name>A0ABW8IQE3_9GAMM</name>
<dbReference type="SUPFAM" id="SSF55729">
    <property type="entry name" value="Acyl-CoA N-acyltransferases (Nat)"/>
    <property type="match status" value="1"/>
</dbReference>
<sequence>MAWETEQKRLDTQVLMRGVTAVFDEPRRGFYLMAERDGQAVGCLLVTFEWSDWRNGDFWWIQSVYVVPEARRGGVFRALHAEVARRASDAGAVGLRLYVETENRRAQSTYRELGMAECHYLMYEQMI</sequence>
<accession>A0ABW8IQE3</accession>
<reference evidence="2 3" key="1">
    <citation type="submission" date="2020-10" db="EMBL/GenBank/DDBJ databases">
        <title>Phylogeny of dyella-like bacteria.</title>
        <authorList>
            <person name="Fu J."/>
        </authorList>
    </citation>
    <scope>NUCLEOTIDE SEQUENCE [LARGE SCALE GENOMIC DNA]</scope>
    <source>
        <strain evidence="2 3">DHOB07</strain>
    </source>
</reference>
<organism evidence="2 3">
    <name type="scientific">Dyella lipolytica</name>
    <dbReference type="NCBI Taxonomy" id="1867835"/>
    <lineage>
        <taxon>Bacteria</taxon>
        <taxon>Pseudomonadati</taxon>
        <taxon>Pseudomonadota</taxon>
        <taxon>Gammaproteobacteria</taxon>
        <taxon>Lysobacterales</taxon>
        <taxon>Rhodanobacteraceae</taxon>
        <taxon>Dyella</taxon>
    </lineage>
</organism>
<dbReference type="Proteomes" id="UP001620405">
    <property type="component" value="Unassembled WGS sequence"/>
</dbReference>
<feature type="domain" description="N-acetyltransferase" evidence="1">
    <location>
        <begin position="1"/>
        <end position="127"/>
    </location>
</feature>
<proteinExistence type="predicted"/>
<dbReference type="InterPro" id="IPR000182">
    <property type="entry name" value="GNAT_dom"/>
</dbReference>
<gene>
    <name evidence="2" type="ORF">ISP13_01395</name>
</gene>
<dbReference type="Pfam" id="PF00583">
    <property type="entry name" value="Acetyltransf_1"/>
    <property type="match status" value="1"/>
</dbReference>
<evidence type="ECO:0000313" key="3">
    <source>
        <dbReference type="Proteomes" id="UP001620405"/>
    </source>
</evidence>